<evidence type="ECO:0000313" key="7">
    <source>
        <dbReference type="Proteomes" id="UP000031637"/>
    </source>
</evidence>
<dbReference type="CDD" id="cd08419">
    <property type="entry name" value="PBP2_CbbR_RubisCO_like"/>
    <property type="match status" value="1"/>
</dbReference>
<evidence type="ECO:0000256" key="1">
    <source>
        <dbReference type="ARBA" id="ARBA00009437"/>
    </source>
</evidence>
<dbReference type="AlphaFoldDB" id="W0SBH2"/>
<accession>W0SBH2</accession>
<dbReference type="SUPFAM" id="SSF53850">
    <property type="entry name" value="Periplasmic binding protein-like II"/>
    <property type="match status" value="1"/>
</dbReference>
<evidence type="ECO:0000256" key="2">
    <source>
        <dbReference type="ARBA" id="ARBA00023015"/>
    </source>
</evidence>
<sequence>MKNVTLRQLKIFEAVARHLSFSRAAEELHLTQPAVSMQVQALEEQAGLPLTEQAGKKVRLTAAGEEVASQARRIAEQLREAGEALAALKGVESGRLKIGVVSTAKYFAPSLLAEFRRRHPGVELQLTVNNRGTVVRHLAENDIDLAIMGTPPSEFETVAKVFAEHPLVFIAAPDHPLAEKRRIEPKRLAEETLLIREPGSGTRSALERFLEEHGVTAGAIMELGSNETIKQAVMAGLGLSFISEHTIGLERSVGRLVKLNVTGTPVMRQWRLVYRTDKRLMPAATAFVGFMDSEGSRLIEAQVGKQAPKAAAPER</sequence>
<evidence type="ECO:0000256" key="3">
    <source>
        <dbReference type="ARBA" id="ARBA00023125"/>
    </source>
</evidence>
<dbReference type="PANTHER" id="PTHR30126">
    <property type="entry name" value="HTH-TYPE TRANSCRIPTIONAL REGULATOR"/>
    <property type="match status" value="1"/>
</dbReference>
<dbReference type="FunFam" id="1.10.10.10:FF:000001">
    <property type="entry name" value="LysR family transcriptional regulator"/>
    <property type="match status" value="1"/>
</dbReference>
<keyword evidence="7" id="KW-1185">Reference proteome</keyword>
<dbReference type="GO" id="GO:0000976">
    <property type="term" value="F:transcription cis-regulatory region binding"/>
    <property type="evidence" value="ECO:0007669"/>
    <property type="project" value="TreeGrafter"/>
</dbReference>
<dbReference type="InterPro" id="IPR036390">
    <property type="entry name" value="WH_DNA-bd_sf"/>
</dbReference>
<dbReference type="KEGG" id="shd:SUTH_00754"/>
<dbReference type="PROSITE" id="PS50931">
    <property type="entry name" value="HTH_LYSR"/>
    <property type="match status" value="1"/>
</dbReference>
<organism evidence="6 7">
    <name type="scientific">Sulfuritalea hydrogenivorans sk43H</name>
    <dbReference type="NCBI Taxonomy" id="1223802"/>
    <lineage>
        <taxon>Bacteria</taxon>
        <taxon>Pseudomonadati</taxon>
        <taxon>Pseudomonadota</taxon>
        <taxon>Betaproteobacteria</taxon>
        <taxon>Nitrosomonadales</taxon>
        <taxon>Sterolibacteriaceae</taxon>
        <taxon>Sulfuritalea</taxon>
    </lineage>
</organism>
<dbReference type="PRINTS" id="PR00039">
    <property type="entry name" value="HTHLYSR"/>
</dbReference>
<dbReference type="HOGENOM" id="CLU_039613_6_1_4"/>
<protein>
    <submittedName>
        <fullName evidence="6">RuBisCO operon transcriptional regulator CbbR</fullName>
    </submittedName>
</protein>
<name>W0SBH2_9PROT</name>
<evidence type="ECO:0000256" key="4">
    <source>
        <dbReference type="ARBA" id="ARBA00023163"/>
    </source>
</evidence>
<dbReference type="GO" id="GO:0003700">
    <property type="term" value="F:DNA-binding transcription factor activity"/>
    <property type="evidence" value="ECO:0007669"/>
    <property type="project" value="InterPro"/>
</dbReference>
<comment type="similarity">
    <text evidence="1">Belongs to the LysR transcriptional regulatory family.</text>
</comment>
<gene>
    <name evidence="6" type="ORF">SUTH_00754</name>
</gene>
<keyword evidence="3" id="KW-0238">DNA-binding</keyword>
<dbReference type="Proteomes" id="UP000031637">
    <property type="component" value="Chromosome"/>
</dbReference>
<reference evidence="6 7" key="1">
    <citation type="journal article" date="2014" name="Syst. Appl. Microbiol.">
        <title>Complete genomes of freshwater sulfur oxidizers Sulfuricella denitrificans skB26 and Sulfuritalea hydrogenivorans sk43H: genetic insights into the sulfur oxidation pathway of betaproteobacteria.</title>
        <authorList>
            <person name="Watanabe T."/>
            <person name="Kojima H."/>
            <person name="Fukui M."/>
        </authorList>
    </citation>
    <scope>NUCLEOTIDE SEQUENCE [LARGE SCALE GENOMIC DNA]</scope>
    <source>
        <strain evidence="6">DSM22779</strain>
    </source>
</reference>
<dbReference type="Gene3D" id="1.10.10.10">
    <property type="entry name" value="Winged helix-like DNA-binding domain superfamily/Winged helix DNA-binding domain"/>
    <property type="match status" value="1"/>
</dbReference>
<dbReference type="InterPro" id="IPR005119">
    <property type="entry name" value="LysR_subst-bd"/>
</dbReference>
<dbReference type="Pfam" id="PF03466">
    <property type="entry name" value="LysR_substrate"/>
    <property type="match status" value="1"/>
</dbReference>
<keyword evidence="4" id="KW-0804">Transcription</keyword>
<dbReference type="Gene3D" id="3.40.190.10">
    <property type="entry name" value="Periplasmic binding protein-like II"/>
    <property type="match status" value="2"/>
</dbReference>
<dbReference type="InterPro" id="IPR000847">
    <property type="entry name" value="LysR_HTH_N"/>
</dbReference>
<dbReference type="OrthoDB" id="9785745at2"/>
<dbReference type="RefSeq" id="WP_041097200.1">
    <property type="nucleotide sequence ID" value="NZ_AP012547.1"/>
</dbReference>
<proteinExistence type="inferred from homology"/>
<dbReference type="Pfam" id="PF00126">
    <property type="entry name" value="HTH_1"/>
    <property type="match status" value="1"/>
</dbReference>
<dbReference type="PANTHER" id="PTHR30126:SF5">
    <property type="entry name" value="HTH-TYPE TRANSCRIPTIONAL ACTIVATOR CMPR"/>
    <property type="match status" value="1"/>
</dbReference>
<evidence type="ECO:0000313" key="6">
    <source>
        <dbReference type="EMBL" id="BAO28564.1"/>
    </source>
</evidence>
<dbReference type="EMBL" id="AP012547">
    <property type="protein sequence ID" value="BAO28564.1"/>
    <property type="molecule type" value="Genomic_DNA"/>
</dbReference>
<dbReference type="InterPro" id="IPR036388">
    <property type="entry name" value="WH-like_DNA-bd_sf"/>
</dbReference>
<evidence type="ECO:0000259" key="5">
    <source>
        <dbReference type="PROSITE" id="PS50931"/>
    </source>
</evidence>
<dbReference type="SUPFAM" id="SSF46785">
    <property type="entry name" value="Winged helix' DNA-binding domain"/>
    <property type="match status" value="1"/>
</dbReference>
<dbReference type="STRING" id="1223802.SUTH_00754"/>
<feature type="domain" description="HTH lysR-type" evidence="5">
    <location>
        <begin position="4"/>
        <end position="61"/>
    </location>
</feature>
<keyword evidence="2" id="KW-0805">Transcription regulation</keyword>